<protein>
    <recommendedName>
        <fullName evidence="3">Protein kinase domain-containing protein</fullName>
    </recommendedName>
</protein>
<dbReference type="SUPFAM" id="SSF56112">
    <property type="entry name" value="Protein kinase-like (PK-like)"/>
    <property type="match status" value="1"/>
</dbReference>
<reference evidence="1" key="1">
    <citation type="submission" date="2020-11" db="EMBL/GenBank/DDBJ databases">
        <authorList>
            <person name="Tran Van P."/>
        </authorList>
    </citation>
    <scope>NUCLEOTIDE SEQUENCE</scope>
</reference>
<organism evidence="1">
    <name type="scientific">Medioppia subpectinata</name>
    <dbReference type="NCBI Taxonomy" id="1979941"/>
    <lineage>
        <taxon>Eukaryota</taxon>
        <taxon>Metazoa</taxon>
        <taxon>Ecdysozoa</taxon>
        <taxon>Arthropoda</taxon>
        <taxon>Chelicerata</taxon>
        <taxon>Arachnida</taxon>
        <taxon>Acari</taxon>
        <taxon>Acariformes</taxon>
        <taxon>Sarcoptiformes</taxon>
        <taxon>Oribatida</taxon>
        <taxon>Brachypylina</taxon>
        <taxon>Oppioidea</taxon>
        <taxon>Oppiidae</taxon>
        <taxon>Medioppia</taxon>
    </lineage>
</organism>
<name>A0A7R9KXE0_9ACAR</name>
<dbReference type="EMBL" id="CAJPIZ010007456">
    <property type="protein sequence ID" value="CAG2110330.1"/>
    <property type="molecule type" value="Genomic_DNA"/>
</dbReference>
<dbReference type="EMBL" id="OC862031">
    <property type="protein sequence ID" value="CAD7629900.1"/>
    <property type="molecule type" value="Genomic_DNA"/>
</dbReference>
<keyword evidence="2" id="KW-1185">Reference proteome</keyword>
<accession>A0A7R9KXE0</accession>
<evidence type="ECO:0000313" key="1">
    <source>
        <dbReference type="EMBL" id="CAD7629900.1"/>
    </source>
</evidence>
<dbReference type="AlphaFoldDB" id="A0A7R9KXE0"/>
<feature type="non-terminal residue" evidence="1">
    <location>
        <position position="178"/>
    </location>
</feature>
<proteinExistence type="predicted"/>
<evidence type="ECO:0008006" key="3">
    <source>
        <dbReference type="Google" id="ProtNLM"/>
    </source>
</evidence>
<dbReference type="Gene3D" id="1.10.510.10">
    <property type="entry name" value="Transferase(Phosphotransferase) domain 1"/>
    <property type="match status" value="1"/>
</dbReference>
<evidence type="ECO:0000313" key="2">
    <source>
        <dbReference type="Proteomes" id="UP000759131"/>
    </source>
</evidence>
<dbReference type="InterPro" id="IPR011009">
    <property type="entry name" value="Kinase-like_dom_sf"/>
</dbReference>
<dbReference type="Proteomes" id="UP000759131">
    <property type="component" value="Unassembled WGS sequence"/>
</dbReference>
<gene>
    <name evidence="1" type="ORF">OSB1V03_LOCUS10315</name>
</gene>
<sequence length="178" mass="19625">FCGKISYSNNKLWLIAVLCYDRSYIVIDYTDAVHLDQFKSSGSLTGGLAVQFIQGLSAGLFHMHNNGIIKGDINDEGVLICTGEGPDGYADKWADFGASIHRQLFSQWGIAIGDKDFAQYLRQDRQEASGLFDSMLATSGADAEGMSGAVQEMRACVAKIRVSDQPLNVLIRKYRFNR</sequence>